<reference evidence="2 3" key="1">
    <citation type="journal article" date="2016" name="Front. Microbiol.">
        <title>Genomic Resource of Rice Seed Associated Bacteria.</title>
        <authorList>
            <person name="Midha S."/>
            <person name="Bansal K."/>
            <person name="Sharma S."/>
            <person name="Kumar N."/>
            <person name="Patil P.P."/>
            <person name="Chaudhry V."/>
            <person name="Patil P.B."/>
        </authorList>
    </citation>
    <scope>NUCLEOTIDE SEQUENCE [LARGE SCALE GENOMIC DNA]</scope>
    <source>
        <strain evidence="2 3">NS359</strain>
    </source>
</reference>
<name>A0A147DNS6_9MICO</name>
<organism evidence="2 3">
    <name type="scientific">Curtobacterium oceanosedimentum</name>
    <dbReference type="NCBI Taxonomy" id="465820"/>
    <lineage>
        <taxon>Bacteria</taxon>
        <taxon>Bacillati</taxon>
        <taxon>Actinomycetota</taxon>
        <taxon>Actinomycetes</taxon>
        <taxon>Micrococcales</taxon>
        <taxon>Microbacteriaceae</taxon>
        <taxon>Curtobacterium</taxon>
    </lineage>
</organism>
<dbReference type="EMBL" id="LDRC01000072">
    <property type="protein sequence ID" value="KTR50828.1"/>
    <property type="molecule type" value="Genomic_DNA"/>
</dbReference>
<comment type="caution">
    <text evidence="2">The sequence shown here is derived from an EMBL/GenBank/DDBJ whole genome shotgun (WGS) entry which is preliminary data.</text>
</comment>
<protein>
    <submittedName>
        <fullName evidence="2">Membrane protein</fullName>
    </submittedName>
</protein>
<proteinExistence type="predicted"/>
<keyword evidence="1" id="KW-1133">Transmembrane helix</keyword>
<feature type="transmembrane region" description="Helical" evidence="1">
    <location>
        <begin position="6"/>
        <end position="39"/>
    </location>
</feature>
<dbReference type="AlphaFoldDB" id="A0A147DNS6"/>
<dbReference type="OrthoDB" id="4570571at2"/>
<evidence type="ECO:0000313" key="3">
    <source>
        <dbReference type="Proteomes" id="UP000072763"/>
    </source>
</evidence>
<dbReference type="PATRIC" id="fig|465820.4.peg.2958"/>
<evidence type="ECO:0000256" key="1">
    <source>
        <dbReference type="SAM" id="Phobius"/>
    </source>
</evidence>
<accession>A0A147DNS6</accession>
<keyword evidence="1" id="KW-0812">Transmembrane</keyword>
<gene>
    <name evidence="2" type="ORF">NS359_13175</name>
</gene>
<keyword evidence="1" id="KW-0472">Membrane</keyword>
<dbReference type="RefSeq" id="WP_058750405.1">
    <property type="nucleotide sequence ID" value="NZ_LDRC01000072.1"/>
</dbReference>
<sequence length="63" mass="6475">MSNTLVGALIGAILAVVALQFGFWGFVLVIVFGLIGALVAAISTGKIDRGALTDVLTGRRSSR</sequence>
<dbReference type="Proteomes" id="UP000072763">
    <property type="component" value="Unassembled WGS sequence"/>
</dbReference>
<evidence type="ECO:0000313" key="2">
    <source>
        <dbReference type="EMBL" id="KTR50828.1"/>
    </source>
</evidence>